<dbReference type="GO" id="GO:0005634">
    <property type="term" value="C:nucleus"/>
    <property type="evidence" value="ECO:0007669"/>
    <property type="project" value="UniProtKB-SubCell"/>
</dbReference>
<dbReference type="OrthoDB" id="1927134at2759"/>
<evidence type="ECO:0000313" key="9">
    <source>
        <dbReference type="Proteomes" id="UP000250235"/>
    </source>
</evidence>
<feature type="compositionally biased region" description="Low complexity" evidence="6">
    <location>
        <begin position="116"/>
        <end position="128"/>
    </location>
</feature>
<keyword evidence="4" id="KW-0804">Transcription</keyword>
<comment type="subcellular location">
    <subcellularLocation>
        <location evidence="1">Nucleus</location>
    </subcellularLocation>
</comment>
<evidence type="ECO:0000256" key="6">
    <source>
        <dbReference type="SAM" id="MobiDB-lite"/>
    </source>
</evidence>
<evidence type="ECO:0000256" key="5">
    <source>
        <dbReference type="ARBA" id="ARBA00023242"/>
    </source>
</evidence>
<proteinExistence type="predicted"/>
<dbReference type="Pfam" id="PF03634">
    <property type="entry name" value="TCP"/>
    <property type="match status" value="1"/>
</dbReference>
<evidence type="ECO:0000256" key="1">
    <source>
        <dbReference type="ARBA" id="ARBA00004123"/>
    </source>
</evidence>
<dbReference type="InterPro" id="IPR005333">
    <property type="entry name" value="Transcription_factor_TCP"/>
</dbReference>
<sequence length="293" mass="32401">MKGSEIVQVQGGHIIRATGRKDRHSKVFTAKGPRDRRVRLSAHTAIQFYDVQDRLGYDRPSKALDWLIQKAKNAINQLNELPPWNPSTDNAVAPSSDSNPSSGELAKDQPEIHPENTSNSNPSTSTCSFMHTGDVNSMKSLFPSNSMNFSDFPNGGIIPRASFQAEDLGLSLYPLQADQSGDNPGHSHPLLSSPSLMGFQDSFQRADNWNSGNGNMEVISQQGFFSQGFPFPQRDLLQSNLFAHAWNERPFGAADHSFQQPRARQSSDSGNHFDFGFQIPAQFYAEDGEGMNR</sequence>
<dbReference type="GO" id="GO:0043565">
    <property type="term" value="F:sequence-specific DNA binding"/>
    <property type="evidence" value="ECO:0007669"/>
    <property type="project" value="TreeGrafter"/>
</dbReference>
<dbReference type="Proteomes" id="UP000250235">
    <property type="component" value="Unassembled WGS sequence"/>
</dbReference>
<dbReference type="AlphaFoldDB" id="A0A2Z7D6I7"/>
<organism evidence="8 9">
    <name type="scientific">Dorcoceras hygrometricum</name>
    <dbReference type="NCBI Taxonomy" id="472368"/>
    <lineage>
        <taxon>Eukaryota</taxon>
        <taxon>Viridiplantae</taxon>
        <taxon>Streptophyta</taxon>
        <taxon>Embryophyta</taxon>
        <taxon>Tracheophyta</taxon>
        <taxon>Spermatophyta</taxon>
        <taxon>Magnoliopsida</taxon>
        <taxon>eudicotyledons</taxon>
        <taxon>Gunneridae</taxon>
        <taxon>Pentapetalae</taxon>
        <taxon>asterids</taxon>
        <taxon>lamiids</taxon>
        <taxon>Lamiales</taxon>
        <taxon>Gesneriaceae</taxon>
        <taxon>Didymocarpoideae</taxon>
        <taxon>Trichosporeae</taxon>
        <taxon>Loxocarpinae</taxon>
        <taxon>Dorcoceras</taxon>
    </lineage>
</organism>
<keyword evidence="3" id="KW-0238">DNA-binding</keyword>
<dbReference type="GO" id="GO:0003700">
    <property type="term" value="F:DNA-binding transcription factor activity"/>
    <property type="evidence" value="ECO:0007669"/>
    <property type="project" value="InterPro"/>
</dbReference>
<keyword evidence="2" id="KW-0805">Transcription regulation</keyword>
<dbReference type="GO" id="GO:2000032">
    <property type="term" value="P:regulation of secondary shoot formation"/>
    <property type="evidence" value="ECO:0007669"/>
    <property type="project" value="TreeGrafter"/>
</dbReference>
<dbReference type="PROSITE" id="PS51369">
    <property type="entry name" value="TCP"/>
    <property type="match status" value="1"/>
</dbReference>
<feature type="compositionally biased region" description="Polar residues" evidence="6">
    <location>
        <begin position="86"/>
        <end position="102"/>
    </location>
</feature>
<dbReference type="EMBL" id="KQ991022">
    <property type="protein sequence ID" value="KZV52706.1"/>
    <property type="molecule type" value="Genomic_DNA"/>
</dbReference>
<dbReference type="PANTHER" id="PTHR31072">
    <property type="entry name" value="TRANSCRIPTION FACTOR TCP4-RELATED"/>
    <property type="match status" value="1"/>
</dbReference>
<keyword evidence="9" id="KW-1185">Reference proteome</keyword>
<evidence type="ECO:0000256" key="3">
    <source>
        <dbReference type="ARBA" id="ARBA00023125"/>
    </source>
</evidence>
<reference evidence="8 9" key="1">
    <citation type="journal article" date="2015" name="Proc. Natl. Acad. Sci. U.S.A.">
        <title>The resurrection genome of Boea hygrometrica: A blueprint for survival of dehydration.</title>
        <authorList>
            <person name="Xiao L."/>
            <person name="Yang G."/>
            <person name="Zhang L."/>
            <person name="Yang X."/>
            <person name="Zhao S."/>
            <person name="Ji Z."/>
            <person name="Zhou Q."/>
            <person name="Hu M."/>
            <person name="Wang Y."/>
            <person name="Chen M."/>
            <person name="Xu Y."/>
            <person name="Jin H."/>
            <person name="Xiao X."/>
            <person name="Hu G."/>
            <person name="Bao F."/>
            <person name="Hu Y."/>
            <person name="Wan P."/>
            <person name="Li L."/>
            <person name="Deng X."/>
            <person name="Kuang T."/>
            <person name="Xiang C."/>
            <person name="Zhu J.K."/>
            <person name="Oliver M.J."/>
            <person name="He Y."/>
        </authorList>
    </citation>
    <scope>NUCLEOTIDE SEQUENCE [LARGE SCALE GENOMIC DNA]</scope>
    <source>
        <strain evidence="9">cv. XS01</strain>
    </source>
</reference>
<feature type="domain" description="TCP" evidence="7">
    <location>
        <begin position="20"/>
        <end position="78"/>
    </location>
</feature>
<accession>A0A2Z7D6I7</accession>
<protein>
    <submittedName>
        <fullName evidence="8">TCP transcription factor 10</fullName>
    </submittedName>
</protein>
<feature type="region of interest" description="Disordered" evidence="6">
    <location>
        <begin position="79"/>
        <end position="130"/>
    </location>
</feature>
<keyword evidence="5" id="KW-0539">Nucleus</keyword>
<feature type="compositionally biased region" description="Basic and acidic residues" evidence="6">
    <location>
        <begin position="105"/>
        <end position="114"/>
    </location>
</feature>
<evidence type="ECO:0000256" key="4">
    <source>
        <dbReference type="ARBA" id="ARBA00023163"/>
    </source>
</evidence>
<dbReference type="PANTHER" id="PTHR31072:SF240">
    <property type="entry name" value="TRANSCRIPTION FACTOR TCP10"/>
    <property type="match status" value="1"/>
</dbReference>
<evidence type="ECO:0000256" key="2">
    <source>
        <dbReference type="ARBA" id="ARBA00023015"/>
    </source>
</evidence>
<evidence type="ECO:0000259" key="7">
    <source>
        <dbReference type="PROSITE" id="PS51369"/>
    </source>
</evidence>
<dbReference type="InterPro" id="IPR017887">
    <property type="entry name" value="TF_TCP_subgr"/>
</dbReference>
<gene>
    <name evidence="8" type="ORF">F511_23169</name>
</gene>
<name>A0A2Z7D6I7_9LAMI</name>
<evidence type="ECO:0000313" key="8">
    <source>
        <dbReference type="EMBL" id="KZV52706.1"/>
    </source>
</evidence>